<evidence type="ECO:0000313" key="4">
    <source>
        <dbReference type="Proteomes" id="UP000027238"/>
    </source>
</evidence>
<keyword evidence="4" id="KW-1185">Reference proteome</keyword>
<organism evidence="3 4">
    <name type="scientific">Colletotrichum sublineola</name>
    <name type="common">Sorghum anthracnose fungus</name>
    <dbReference type="NCBI Taxonomy" id="1173701"/>
    <lineage>
        <taxon>Eukaryota</taxon>
        <taxon>Fungi</taxon>
        <taxon>Dikarya</taxon>
        <taxon>Ascomycota</taxon>
        <taxon>Pezizomycotina</taxon>
        <taxon>Sordariomycetes</taxon>
        <taxon>Hypocreomycetidae</taxon>
        <taxon>Glomerellales</taxon>
        <taxon>Glomerellaceae</taxon>
        <taxon>Colletotrichum</taxon>
        <taxon>Colletotrichum graminicola species complex</taxon>
    </lineage>
</organism>
<evidence type="ECO:0000259" key="2">
    <source>
        <dbReference type="Pfam" id="PF06985"/>
    </source>
</evidence>
<feature type="domain" description="Heterokaryon incompatibility" evidence="2">
    <location>
        <begin position="9"/>
        <end position="150"/>
    </location>
</feature>
<evidence type="ECO:0000256" key="1">
    <source>
        <dbReference type="SAM" id="MobiDB-lite"/>
    </source>
</evidence>
<name>A0A066XPR8_COLSU</name>
<gene>
    <name evidence="3" type="ORF">CSUB01_10303</name>
</gene>
<feature type="region of interest" description="Disordered" evidence="1">
    <location>
        <begin position="574"/>
        <end position="601"/>
    </location>
</feature>
<dbReference type="Pfam" id="PF06985">
    <property type="entry name" value="HET"/>
    <property type="match status" value="1"/>
</dbReference>
<proteinExistence type="predicted"/>
<reference evidence="4" key="1">
    <citation type="journal article" date="2014" name="Genome Announc.">
        <title>Draft genome sequence of Colletotrichum sublineola, a destructive pathogen of cultivated sorghum.</title>
        <authorList>
            <person name="Baroncelli R."/>
            <person name="Sanz-Martin J.M."/>
            <person name="Rech G.E."/>
            <person name="Sukno S.A."/>
            <person name="Thon M.R."/>
        </authorList>
    </citation>
    <scope>NUCLEOTIDE SEQUENCE [LARGE SCALE GENOMIC DNA]</scope>
    <source>
        <strain evidence="4">TX430BB</strain>
    </source>
</reference>
<dbReference type="EMBL" id="JMSE01000237">
    <property type="protein sequence ID" value="KDN71188.1"/>
    <property type="molecule type" value="Genomic_DNA"/>
</dbReference>
<dbReference type="PANTHER" id="PTHR33112:SF10">
    <property type="entry name" value="TOL"/>
    <property type="match status" value="1"/>
</dbReference>
<dbReference type="AlphaFoldDB" id="A0A066XPR8"/>
<dbReference type="OrthoDB" id="5347061at2759"/>
<dbReference type="Proteomes" id="UP000027238">
    <property type="component" value="Unassembled WGS sequence"/>
</dbReference>
<evidence type="ECO:0000313" key="3">
    <source>
        <dbReference type="EMBL" id="KDN71188.1"/>
    </source>
</evidence>
<accession>A0A066XPR8</accession>
<feature type="compositionally biased region" description="Basic and acidic residues" evidence="1">
    <location>
        <begin position="576"/>
        <end position="594"/>
    </location>
</feature>
<dbReference type="OMA" id="WISLEGP"/>
<dbReference type="HOGENOM" id="CLU_370455_0_0_1"/>
<dbReference type="InterPro" id="IPR010730">
    <property type="entry name" value="HET"/>
</dbReference>
<dbReference type="STRING" id="1173701.A0A066XPR8"/>
<dbReference type="eggNOG" id="ENOG502S8TM">
    <property type="taxonomic scope" value="Eukaryota"/>
</dbReference>
<comment type="caution">
    <text evidence="3">The sequence shown here is derived from an EMBL/GenBank/DDBJ whole genome shotgun (WGS) entry which is preliminary data.</text>
</comment>
<protein>
    <submittedName>
        <fullName evidence="3">Putative heterokaryon incompatibility protein</fullName>
    </submittedName>
</protein>
<dbReference type="PANTHER" id="PTHR33112">
    <property type="entry name" value="DOMAIN PROTEIN, PUTATIVE-RELATED"/>
    <property type="match status" value="1"/>
</dbReference>
<sequence length="751" mass="84494">MDYPEMLSYMTLSHRWGEAQFIQLRQSDEQTFRQGIPWSSLPQTFKDAVRVARHLGSNYLWIDSLCIVQDSSRDWVAEAASMGNIYKNALCNIAASDALNSLEGCLYPRNYRGLVPERLVWNSPLYLVNAPSMRPHEVPQLYSRAWVFQEFLLARRTLDCGRDQLYWRCDELMASEEFPIPSEIPRNNYFYSNFKFTHPAREVLSDQADNANLKLMVARMKEWEADCHQHNPFENPIGKPFRKYGMTGSPSIFWSKLVAQYSTMSITKEEDRLTAIAGVADAFRPFLGEYYAGMWQYLLPQYLLWSNMPEGGFYSTQSSCKRPSSKRGPTWSWIALEGPICHRSWAINWDDVMLSHVLDVKIVSAQEIHLRIRAPLIRLKRNDYIRRGMAALGLKSVNSGPSIKSRGEVSNKWRSSWFEPCVHSNKDTHGSLILIFDVAEEEAAARDIVLVAISRGDNSVNGYIPHDNGGGVFTRSGRPVKGLILQDKGGRHCYPPRRPDHTAAAECPLRVIPSIDNIALDDPSLNRAEVVCLHDQEEPLFEFLTMSKHRLLPPVSLHVRSQLALGAGSECIRLPSGEHDPQHHLHDAQRDPGSKEQGGPQPLWYVNPECEVLVDGEVRILRVMPASGPNERFSARDRSIVKPAIGARDAAVQAVANGNEKMELWSFIDHSSGIMRMKVEFALHIPSSCSKASSSSAYISHGRVGEDWTMEISSANVSRLNLQPEDVVSLGRLCATPASIEATAPNISSYG</sequence>